<gene>
    <name evidence="2" type="ORF">ALC53_04812</name>
</gene>
<accession>A0A195BIT6</accession>
<feature type="compositionally biased region" description="Low complexity" evidence="1">
    <location>
        <begin position="99"/>
        <end position="112"/>
    </location>
</feature>
<evidence type="ECO:0000313" key="2">
    <source>
        <dbReference type="EMBL" id="KYM85024.1"/>
    </source>
</evidence>
<evidence type="ECO:0000313" key="3">
    <source>
        <dbReference type="Proteomes" id="UP000078540"/>
    </source>
</evidence>
<dbReference type="EMBL" id="KQ976455">
    <property type="protein sequence ID" value="KYM85024.1"/>
    <property type="molecule type" value="Genomic_DNA"/>
</dbReference>
<feature type="region of interest" description="Disordered" evidence="1">
    <location>
        <begin position="63"/>
        <end position="113"/>
    </location>
</feature>
<reference evidence="2 3" key="1">
    <citation type="submission" date="2015-09" db="EMBL/GenBank/DDBJ databases">
        <title>Atta colombica WGS genome.</title>
        <authorList>
            <person name="Nygaard S."/>
            <person name="Hu H."/>
            <person name="Boomsma J."/>
            <person name="Zhang G."/>
        </authorList>
    </citation>
    <scope>NUCLEOTIDE SEQUENCE [LARGE SCALE GENOMIC DNA]</scope>
    <source>
        <strain evidence="2">Treedump-2</strain>
        <tissue evidence="2">Whole body</tissue>
    </source>
</reference>
<protein>
    <submittedName>
        <fullName evidence="2">Uncharacterized protein</fullName>
    </submittedName>
</protein>
<dbReference type="AlphaFoldDB" id="A0A195BIT6"/>
<sequence length="132" mass="13832">MSSCTDLLHLNEKGLFKDIKASLSSGTKETRNILEIRDNALYVWNADKCCMLTLNVAATRGKIGEDVPYQDTDEGGGRGKSGGGSGDGGAARDGDKDAPLSTAPPSEPPSAAGNFESFLLHRVIFVTSGTNV</sequence>
<keyword evidence="3" id="KW-1185">Reference proteome</keyword>
<dbReference type="STRING" id="520822.A0A195BIT6"/>
<dbReference type="Pfam" id="PF10168">
    <property type="entry name" value="Nup88"/>
    <property type="match status" value="1"/>
</dbReference>
<dbReference type="Proteomes" id="UP000078540">
    <property type="component" value="Unassembled WGS sequence"/>
</dbReference>
<feature type="compositionally biased region" description="Gly residues" evidence="1">
    <location>
        <begin position="78"/>
        <end position="89"/>
    </location>
</feature>
<name>A0A195BIT6_9HYME</name>
<evidence type="ECO:0000256" key="1">
    <source>
        <dbReference type="SAM" id="MobiDB-lite"/>
    </source>
</evidence>
<organism evidence="2 3">
    <name type="scientific">Atta colombica</name>
    <dbReference type="NCBI Taxonomy" id="520822"/>
    <lineage>
        <taxon>Eukaryota</taxon>
        <taxon>Metazoa</taxon>
        <taxon>Ecdysozoa</taxon>
        <taxon>Arthropoda</taxon>
        <taxon>Hexapoda</taxon>
        <taxon>Insecta</taxon>
        <taxon>Pterygota</taxon>
        <taxon>Neoptera</taxon>
        <taxon>Endopterygota</taxon>
        <taxon>Hymenoptera</taxon>
        <taxon>Apocrita</taxon>
        <taxon>Aculeata</taxon>
        <taxon>Formicoidea</taxon>
        <taxon>Formicidae</taxon>
        <taxon>Myrmicinae</taxon>
        <taxon>Atta</taxon>
    </lineage>
</organism>
<proteinExistence type="predicted"/>
<dbReference type="InterPro" id="IPR019321">
    <property type="entry name" value="Nucleoporin_Nup88"/>
</dbReference>